<keyword evidence="1" id="KW-0472">Membrane</keyword>
<evidence type="ECO:0008006" key="4">
    <source>
        <dbReference type="Google" id="ProtNLM"/>
    </source>
</evidence>
<proteinExistence type="predicted"/>
<evidence type="ECO:0000313" key="2">
    <source>
        <dbReference type="EMBL" id="GIE25538.1"/>
    </source>
</evidence>
<accession>A0ABQ4A4I8</accession>
<organism evidence="2 3">
    <name type="scientific">Winogradskya humida</name>
    <dbReference type="NCBI Taxonomy" id="113566"/>
    <lineage>
        <taxon>Bacteria</taxon>
        <taxon>Bacillati</taxon>
        <taxon>Actinomycetota</taxon>
        <taxon>Actinomycetes</taxon>
        <taxon>Micromonosporales</taxon>
        <taxon>Micromonosporaceae</taxon>
        <taxon>Winogradskya</taxon>
    </lineage>
</organism>
<reference evidence="2 3" key="1">
    <citation type="submission" date="2021-01" db="EMBL/GenBank/DDBJ databases">
        <title>Whole genome shotgun sequence of Actinoplanes humidus NBRC 14915.</title>
        <authorList>
            <person name="Komaki H."/>
            <person name="Tamura T."/>
        </authorList>
    </citation>
    <scope>NUCLEOTIDE SEQUENCE [LARGE SCALE GENOMIC DNA]</scope>
    <source>
        <strain evidence="2 3">NBRC 14915</strain>
    </source>
</reference>
<evidence type="ECO:0000256" key="1">
    <source>
        <dbReference type="SAM" id="Phobius"/>
    </source>
</evidence>
<feature type="transmembrane region" description="Helical" evidence="1">
    <location>
        <begin position="50"/>
        <end position="68"/>
    </location>
</feature>
<protein>
    <recommendedName>
        <fullName evidence="4">MFS transporter</fullName>
    </recommendedName>
</protein>
<feature type="transmembrane region" description="Helical" evidence="1">
    <location>
        <begin position="24"/>
        <end position="43"/>
    </location>
</feature>
<sequence length="79" mass="8095">MWGWSRSSSRTRCVNAQYLQDVKGYSTLLTGFAIAPLAVGVGVMAAGGDALAAILAMATIVVVATWRTPAPVALAEVSG</sequence>
<gene>
    <name evidence="2" type="ORF">Ahu01nite_086400</name>
</gene>
<keyword evidence="1" id="KW-0812">Transmembrane</keyword>
<dbReference type="EMBL" id="BOMN01000122">
    <property type="protein sequence ID" value="GIE25538.1"/>
    <property type="molecule type" value="Genomic_DNA"/>
</dbReference>
<name>A0ABQ4A4I8_9ACTN</name>
<keyword evidence="3" id="KW-1185">Reference proteome</keyword>
<dbReference type="Proteomes" id="UP000603200">
    <property type="component" value="Unassembled WGS sequence"/>
</dbReference>
<keyword evidence="1" id="KW-1133">Transmembrane helix</keyword>
<evidence type="ECO:0000313" key="3">
    <source>
        <dbReference type="Proteomes" id="UP000603200"/>
    </source>
</evidence>
<comment type="caution">
    <text evidence="2">The sequence shown here is derived from an EMBL/GenBank/DDBJ whole genome shotgun (WGS) entry which is preliminary data.</text>
</comment>